<dbReference type="EMBL" id="NEFY01000007">
    <property type="protein sequence ID" value="OZC35856.1"/>
    <property type="molecule type" value="Genomic_DNA"/>
</dbReference>
<dbReference type="Proteomes" id="UP000216984">
    <property type="component" value="Unassembled WGS sequence"/>
</dbReference>
<feature type="region of interest" description="Disordered" evidence="1">
    <location>
        <begin position="1"/>
        <end position="41"/>
    </location>
</feature>
<organism evidence="2 3">
    <name type="scientific">Marinobacter vinifirmus</name>
    <dbReference type="NCBI Taxonomy" id="355591"/>
    <lineage>
        <taxon>Bacteria</taxon>
        <taxon>Pseudomonadati</taxon>
        <taxon>Pseudomonadota</taxon>
        <taxon>Gammaproteobacteria</taxon>
        <taxon>Pseudomonadales</taxon>
        <taxon>Marinobacteraceae</taxon>
        <taxon>Marinobacter</taxon>
    </lineage>
</organism>
<sequence length="288" mass="32504">MIPVPIGSGMRDNSSHQERLAITSDSDPDHSGPRKSVKDPEFVELAHPDSDVLPILSEKINSNSRSVHGVFSKGEAFADRYSSGDRYGSNKGVGEIELNAPLKLESNGVLLDIWNAFLYLRDSFPLKILKVEWFTFATGFCDRNPPELIEIKPFKKHEVVLGSVRSWPYLYPRNSALRGALVIKVTAKNKPIYVVEIQRRWVNDGSDDGEHKEESMSGLCFTIDSQGDFERFLNDVFSKIRHKRGVFKSLIDDCSGEADYFTHKHSVLDKVNYESAARNALRKMGLRL</sequence>
<evidence type="ECO:0000313" key="2">
    <source>
        <dbReference type="EMBL" id="OZC35856.1"/>
    </source>
</evidence>
<protein>
    <submittedName>
        <fullName evidence="2">Uncharacterized protein</fullName>
    </submittedName>
</protein>
<evidence type="ECO:0000256" key="1">
    <source>
        <dbReference type="SAM" id="MobiDB-lite"/>
    </source>
</evidence>
<feature type="compositionally biased region" description="Basic and acidic residues" evidence="1">
    <location>
        <begin position="27"/>
        <end position="41"/>
    </location>
</feature>
<dbReference type="AlphaFoldDB" id="A0A7Z1DTW4"/>
<evidence type="ECO:0000313" key="3">
    <source>
        <dbReference type="Proteomes" id="UP000216984"/>
    </source>
</evidence>
<proteinExistence type="predicted"/>
<comment type="caution">
    <text evidence="2">The sequence shown here is derived from an EMBL/GenBank/DDBJ whole genome shotgun (WGS) entry which is preliminary data.</text>
</comment>
<accession>A0A7Z1DTW4</accession>
<reference evidence="2 3" key="1">
    <citation type="submission" date="2017-06" db="EMBL/GenBank/DDBJ databases">
        <title>Draft genome sequence of the halophilic bacterium Marinobacter vinifirmus FB1.</title>
        <authorList>
            <person name="Stepanov V.G."/>
            <person name="Roberts D.J."/>
            <person name="Fox G.E."/>
        </authorList>
    </citation>
    <scope>NUCLEOTIDE SEQUENCE [LARGE SCALE GENOMIC DNA]</scope>
    <source>
        <strain evidence="2 3">FB1</strain>
    </source>
</reference>
<name>A0A7Z1DTW4_9GAMM</name>
<keyword evidence="3" id="KW-1185">Reference proteome</keyword>
<gene>
    <name evidence="2" type="ORF">B9Q17_12305</name>
</gene>